<dbReference type="InterPro" id="IPR029058">
    <property type="entry name" value="AB_hydrolase_fold"/>
</dbReference>
<dbReference type="RefSeq" id="WP_196220661.1">
    <property type="nucleotide sequence ID" value="NZ_BAAAEA010000003.1"/>
</dbReference>
<accession>A0ABY1NPB6</accession>
<evidence type="ECO:0000313" key="3">
    <source>
        <dbReference type="EMBL" id="SMP14334.1"/>
    </source>
</evidence>
<dbReference type="PANTHER" id="PTHR33840:SF1">
    <property type="entry name" value="TLE1 PHOSPHOLIPASE DOMAIN-CONTAINING PROTEIN"/>
    <property type="match status" value="1"/>
</dbReference>
<feature type="domain" description="T6SS Phospholipase effector Tle1-like catalytic" evidence="2">
    <location>
        <begin position="4"/>
        <end position="273"/>
    </location>
</feature>
<evidence type="ECO:0000259" key="2">
    <source>
        <dbReference type="Pfam" id="PF09994"/>
    </source>
</evidence>
<name>A0ABY1NPB6_9HYPH</name>
<protein>
    <submittedName>
        <fullName evidence="3">Uncharacterized protein, PA2063/DUF2235 family</fullName>
    </submittedName>
</protein>
<dbReference type="EMBL" id="FXTT01000002">
    <property type="protein sequence ID" value="SMP14334.1"/>
    <property type="molecule type" value="Genomic_DNA"/>
</dbReference>
<organism evidence="3 4">
    <name type="scientific">Roseibium denhamense</name>
    <dbReference type="NCBI Taxonomy" id="76305"/>
    <lineage>
        <taxon>Bacteria</taxon>
        <taxon>Pseudomonadati</taxon>
        <taxon>Pseudomonadota</taxon>
        <taxon>Alphaproteobacteria</taxon>
        <taxon>Hyphomicrobiales</taxon>
        <taxon>Stappiaceae</taxon>
        <taxon>Roseibium</taxon>
    </lineage>
</organism>
<reference evidence="3 4" key="1">
    <citation type="submission" date="2017-05" db="EMBL/GenBank/DDBJ databases">
        <authorList>
            <person name="Varghese N."/>
            <person name="Submissions S."/>
        </authorList>
    </citation>
    <scope>NUCLEOTIDE SEQUENCE [LARGE SCALE GENOMIC DNA]</scope>
    <source>
        <strain evidence="3 4">DSM 15949</strain>
    </source>
</reference>
<dbReference type="SUPFAM" id="SSF53474">
    <property type="entry name" value="alpha/beta-Hydrolases"/>
    <property type="match status" value="1"/>
</dbReference>
<dbReference type="InterPro" id="IPR018712">
    <property type="entry name" value="Tle1-like_cat"/>
</dbReference>
<proteinExistence type="predicted"/>
<evidence type="ECO:0000313" key="4">
    <source>
        <dbReference type="Proteomes" id="UP001157914"/>
    </source>
</evidence>
<dbReference type="Proteomes" id="UP001157914">
    <property type="component" value="Unassembled WGS sequence"/>
</dbReference>
<sequence>MAGKKLVILCDGTWQTEDQEYPTNVAHFYRALYKRDEHSDLQLAHYDEGVGTSGFIDRLLGGAFGVGLSKNVKDAYRFLIEHYNPGDKIYLLGFSRGAFTARSIGGLIGAVGIIDRAKVDKGSSLLRHLGVVESYDEVIDEAYEYYRTRPGDRPPIAETNLAECVHPNIEIEFVGVWDTVGSLGIPILDEAALINRKFQFHDVELGRNVKHAYHAVAIDEQRGAFSPTLWKKGINSPAGQTIEQVWFAGAHGGVGGGKKVDGLSNITFHWMCSKAVKHGIALEWDYVGHQDRKPNLMDPVENDLKGVYRRLPLFKRTVLADGYVGQSVHPTVDEKLEKDPGYRPDNYRGVRKAAE</sequence>
<keyword evidence="4" id="KW-1185">Reference proteome</keyword>
<gene>
    <name evidence="3" type="ORF">SAMN06265374_1425</name>
</gene>
<dbReference type="Pfam" id="PF09994">
    <property type="entry name" value="T6SS_Tle1-like_cat"/>
    <property type="match status" value="1"/>
</dbReference>
<dbReference type="PANTHER" id="PTHR33840">
    <property type="match status" value="1"/>
</dbReference>
<evidence type="ECO:0000256" key="1">
    <source>
        <dbReference type="SAM" id="MobiDB-lite"/>
    </source>
</evidence>
<feature type="region of interest" description="Disordered" evidence="1">
    <location>
        <begin position="334"/>
        <end position="355"/>
    </location>
</feature>
<comment type="caution">
    <text evidence="3">The sequence shown here is derived from an EMBL/GenBank/DDBJ whole genome shotgun (WGS) entry which is preliminary data.</text>
</comment>